<sequence length="420" mass="46089">MAAKRVRHSKRPHSHLPRTHLTTFANRSVLKTRPARAHIATDDTSGSEFSRLEDEEEELYGTDDAEDPEQQEDDEGDEGSEEEDEPEDASGDIKDALAKIMAGDLEFKGAFSFNKIYSSAPNPVLSIDGLGTLGLPLSTRDAAAIKACAEQAPFGKADKTIVDKSVRDTWEIDASKVHFRNKSWLPFMDQTVREVCEVLGVNHEASKPQCELYKLLLYEKGSHFLPHVDTEKVDGMFATIVVVLPSEFTGGAVHVKHGAMQMSYESSASSLTDTSVLAWYTDVEHEVEAITGGYRLALSFNLVHTTDALRPTLSKSTIPARLQHTLSLWQQAETDDYAPQKIIYLLSHKHSRAALGGSALKGADAHLVAVLDNVGKQYGIRIGLANLICTESGMAVLKREVETDVSGSREPTSQTRGELR</sequence>
<evidence type="ECO:0000256" key="1">
    <source>
        <dbReference type="SAM" id="MobiDB-lite"/>
    </source>
</evidence>
<reference evidence="3 4" key="1">
    <citation type="submission" date="2016-10" db="EMBL/GenBank/DDBJ databases">
        <title>Genome sequence of the basidiomycete white-rot fungus Trametes pubescens.</title>
        <authorList>
            <person name="Makela M.R."/>
            <person name="Granchi Z."/>
            <person name="Peng M."/>
            <person name="De Vries R.P."/>
            <person name="Grigoriev I."/>
            <person name="Riley R."/>
            <person name="Hilden K."/>
        </authorList>
    </citation>
    <scope>NUCLEOTIDE SEQUENCE [LARGE SCALE GENOMIC DNA]</scope>
    <source>
        <strain evidence="3 4">FBCC735</strain>
    </source>
</reference>
<feature type="compositionally biased region" description="Basic residues" evidence="1">
    <location>
        <begin position="1"/>
        <end position="18"/>
    </location>
</feature>
<keyword evidence="4" id="KW-1185">Reference proteome</keyword>
<proteinExistence type="predicted"/>
<dbReference type="Pfam" id="PF13640">
    <property type="entry name" value="2OG-FeII_Oxy_3"/>
    <property type="match status" value="1"/>
</dbReference>
<dbReference type="PANTHER" id="PTHR33099:SF7">
    <property type="entry name" value="MYND-TYPE DOMAIN-CONTAINING PROTEIN"/>
    <property type="match status" value="1"/>
</dbReference>
<organism evidence="3 4">
    <name type="scientific">Trametes pubescens</name>
    <name type="common">White-rot fungus</name>
    <dbReference type="NCBI Taxonomy" id="154538"/>
    <lineage>
        <taxon>Eukaryota</taxon>
        <taxon>Fungi</taxon>
        <taxon>Dikarya</taxon>
        <taxon>Basidiomycota</taxon>
        <taxon>Agaricomycotina</taxon>
        <taxon>Agaricomycetes</taxon>
        <taxon>Polyporales</taxon>
        <taxon>Polyporaceae</taxon>
        <taxon>Trametes</taxon>
    </lineage>
</organism>
<protein>
    <recommendedName>
        <fullName evidence="2">Prolyl 4-hydroxylase alpha subunit Fe(2+) 2OG dioxygenase domain-containing protein</fullName>
    </recommendedName>
</protein>
<dbReference type="OMA" id="MTITTHA"/>
<name>A0A1M2V3X3_TRAPU</name>
<dbReference type="OrthoDB" id="124582at2759"/>
<feature type="domain" description="Prolyl 4-hydroxylase alpha subunit Fe(2+) 2OG dioxygenase" evidence="2">
    <location>
        <begin position="214"/>
        <end position="301"/>
    </location>
</feature>
<feature type="region of interest" description="Disordered" evidence="1">
    <location>
        <begin position="400"/>
        <end position="420"/>
    </location>
</feature>
<feature type="region of interest" description="Disordered" evidence="1">
    <location>
        <begin position="1"/>
        <end position="90"/>
    </location>
</feature>
<feature type="compositionally biased region" description="Acidic residues" evidence="1">
    <location>
        <begin position="53"/>
        <end position="90"/>
    </location>
</feature>
<evidence type="ECO:0000259" key="2">
    <source>
        <dbReference type="Pfam" id="PF13640"/>
    </source>
</evidence>
<comment type="caution">
    <text evidence="3">The sequence shown here is derived from an EMBL/GenBank/DDBJ whole genome shotgun (WGS) entry which is preliminary data.</text>
</comment>
<dbReference type="AlphaFoldDB" id="A0A1M2V3X3"/>
<accession>A0A1M2V3X3</accession>
<gene>
    <name evidence="3" type="ORF">TRAPUB_7184</name>
</gene>
<dbReference type="PANTHER" id="PTHR33099">
    <property type="entry name" value="FE2OG DIOXYGENASE DOMAIN-CONTAINING PROTEIN"/>
    <property type="match status" value="1"/>
</dbReference>
<dbReference type="EMBL" id="MNAD01001681">
    <property type="protein sequence ID" value="OJT02292.1"/>
    <property type="molecule type" value="Genomic_DNA"/>
</dbReference>
<dbReference type="Proteomes" id="UP000184267">
    <property type="component" value="Unassembled WGS sequence"/>
</dbReference>
<dbReference type="InterPro" id="IPR044862">
    <property type="entry name" value="Pro_4_hyd_alph_FE2OG_OXY"/>
</dbReference>
<evidence type="ECO:0000313" key="4">
    <source>
        <dbReference type="Proteomes" id="UP000184267"/>
    </source>
</evidence>
<dbReference type="Gene3D" id="2.60.120.620">
    <property type="entry name" value="q2cbj1_9rhob like domain"/>
    <property type="match status" value="1"/>
</dbReference>
<evidence type="ECO:0000313" key="3">
    <source>
        <dbReference type="EMBL" id="OJT02292.1"/>
    </source>
</evidence>
<feature type="compositionally biased region" description="Polar residues" evidence="1">
    <location>
        <begin position="405"/>
        <end position="420"/>
    </location>
</feature>